<feature type="compositionally biased region" description="Basic and acidic residues" evidence="1">
    <location>
        <begin position="148"/>
        <end position="161"/>
    </location>
</feature>
<organism evidence="2 3">
    <name type="scientific">Liparis tanakae</name>
    <name type="common">Tanaka's snailfish</name>
    <dbReference type="NCBI Taxonomy" id="230148"/>
    <lineage>
        <taxon>Eukaryota</taxon>
        <taxon>Metazoa</taxon>
        <taxon>Chordata</taxon>
        <taxon>Craniata</taxon>
        <taxon>Vertebrata</taxon>
        <taxon>Euteleostomi</taxon>
        <taxon>Actinopterygii</taxon>
        <taxon>Neopterygii</taxon>
        <taxon>Teleostei</taxon>
        <taxon>Neoteleostei</taxon>
        <taxon>Acanthomorphata</taxon>
        <taxon>Eupercaria</taxon>
        <taxon>Perciformes</taxon>
        <taxon>Cottioidei</taxon>
        <taxon>Cottales</taxon>
        <taxon>Liparidae</taxon>
        <taxon>Liparis</taxon>
    </lineage>
</organism>
<keyword evidence="3" id="KW-1185">Reference proteome</keyword>
<dbReference type="EMBL" id="SRLO01000629">
    <property type="protein sequence ID" value="TNN50160.1"/>
    <property type="molecule type" value="Genomic_DNA"/>
</dbReference>
<protein>
    <submittedName>
        <fullName evidence="2">Uncharacterized protein</fullName>
    </submittedName>
</protein>
<feature type="compositionally biased region" description="Gly residues" evidence="1">
    <location>
        <begin position="164"/>
        <end position="173"/>
    </location>
</feature>
<evidence type="ECO:0000313" key="2">
    <source>
        <dbReference type="EMBL" id="TNN50160.1"/>
    </source>
</evidence>
<evidence type="ECO:0000256" key="1">
    <source>
        <dbReference type="SAM" id="MobiDB-lite"/>
    </source>
</evidence>
<comment type="caution">
    <text evidence="2">The sequence shown here is derived from an EMBL/GenBank/DDBJ whole genome shotgun (WGS) entry which is preliminary data.</text>
</comment>
<accession>A0A4Z2GAA8</accession>
<proteinExistence type="predicted"/>
<name>A0A4Z2GAA8_9TELE</name>
<reference evidence="2 3" key="1">
    <citation type="submission" date="2019-03" db="EMBL/GenBank/DDBJ databases">
        <title>First draft genome of Liparis tanakae, snailfish: a comprehensive survey of snailfish specific genes.</title>
        <authorList>
            <person name="Kim W."/>
            <person name="Song I."/>
            <person name="Jeong J.-H."/>
            <person name="Kim D."/>
            <person name="Kim S."/>
            <person name="Ryu S."/>
            <person name="Song J.Y."/>
            <person name="Lee S.K."/>
        </authorList>
    </citation>
    <scope>NUCLEOTIDE SEQUENCE [LARGE SCALE GENOMIC DNA]</scope>
    <source>
        <tissue evidence="2">Muscle</tissue>
    </source>
</reference>
<sequence>MACFFNSPPREKPFPHSQQTSCVARQAAERNNFPHCAHRLDRSAGWILWWDLSSLMLGLTSPHCLHVKMRLWLCVGSCLPSRRPSGILYSRISCVPRRTPIGFSSACLCESLNESGEVGFKGFIYWMNLRSTFHITAVIALRGGTRSLSEERGRGPSERRSRCPGGGGGGFLKDGGEDGTASSVACAVFAPTSP</sequence>
<feature type="region of interest" description="Disordered" evidence="1">
    <location>
        <begin position="148"/>
        <end position="180"/>
    </location>
</feature>
<evidence type="ECO:0000313" key="3">
    <source>
        <dbReference type="Proteomes" id="UP000314294"/>
    </source>
</evidence>
<dbReference type="Proteomes" id="UP000314294">
    <property type="component" value="Unassembled WGS sequence"/>
</dbReference>
<gene>
    <name evidence="2" type="ORF">EYF80_039649</name>
</gene>
<dbReference type="AlphaFoldDB" id="A0A4Z2GAA8"/>